<reference evidence="2" key="1">
    <citation type="submission" date="2016-06" db="EMBL/GenBank/DDBJ databases">
        <title>Parallel loss of symbiosis genes in relatives of nitrogen-fixing non-legume Parasponia.</title>
        <authorList>
            <person name="Van Velzen R."/>
            <person name="Holmer R."/>
            <person name="Bu F."/>
            <person name="Rutten L."/>
            <person name="Van Zeijl A."/>
            <person name="Liu W."/>
            <person name="Santuari L."/>
            <person name="Cao Q."/>
            <person name="Sharma T."/>
            <person name="Shen D."/>
            <person name="Roswanjaya Y."/>
            <person name="Wardhani T."/>
            <person name="Kalhor M.S."/>
            <person name="Jansen J."/>
            <person name="Van den Hoogen J."/>
            <person name="Gungor B."/>
            <person name="Hartog M."/>
            <person name="Hontelez J."/>
            <person name="Verver J."/>
            <person name="Yang W.-C."/>
            <person name="Schijlen E."/>
            <person name="Repin R."/>
            <person name="Schilthuizen M."/>
            <person name="Schranz E."/>
            <person name="Heidstra R."/>
            <person name="Miyata K."/>
            <person name="Fedorova E."/>
            <person name="Kohlen W."/>
            <person name="Bisseling T."/>
            <person name="Smit S."/>
            <person name="Geurts R."/>
        </authorList>
    </citation>
    <scope>NUCLEOTIDE SEQUENCE [LARGE SCALE GENOMIC DNA]</scope>
    <source>
        <strain evidence="2">cv. RG33-2</strain>
    </source>
</reference>
<feature type="non-terminal residue" evidence="1">
    <location>
        <position position="1"/>
    </location>
</feature>
<organism evidence="1 2">
    <name type="scientific">Trema orientale</name>
    <name type="common">Charcoal tree</name>
    <name type="synonym">Celtis orientalis</name>
    <dbReference type="NCBI Taxonomy" id="63057"/>
    <lineage>
        <taxon>Eukaryota</taxon>
        <taxon>Viridiplantae</taxon>
        <taxon>Streptophyta</taxon>
        <taxon>Embryophyta</taxon>
        <taxon>Tracheophyta</taxon>
        <taxon>Spermatophyta</taxon>
        <taxon>Magnoliopsida</taxon>
        <taxon>eudicotyledons</taxon>
        <taxon>Gunneridae</taxon>
        <taxon>Pentapetalae</taxon>
        <taxon>rosids</taxon>
        <taxon>fabids</taxon>
        <taxon>Rosales</taxon>
        <taxon>Cannabaceae</taxon>
        <taxon>Trema</taxon>
    </lineage>
</organism>
<dbReference type="EMBL" id="JXTC01000329">
    <property type="protein sequence ID" value="PON64343.1"/>
    <property type="molecule type" value="Genomic_DNA"/>
</dbReference>
<proteinExistence type="predicted"/>
<name>A0A2P5CTG2_TREOI</name>
<dbReference type="InParanoid" id="A0A2P5CTG2"/>
<evidence type="ECO:0000313" key="2">
    <source>
        <dbReference type="Proteomes" id="UP000237000"/>
    </source>
</evidence>
<comment type="caution">
    <text evidence="1">The sequence shown here is derived from an EMBL/GenBank/DDBJ whole genome shotgun (WGS) entry which is preliminary data.</text>
</comment>
<protein>
    <submittedName>
        <fullName evidence="1">Uncharacterized protein</fullName>
    </submittedName>
</protein>
<keyword evidence="2" id="KW-1185">Reference proteome</keyword>
<evidence type="ECO:0000313" key="1">
    <source>
        <dbReference type="EMBL" id="PON64343.1"/>
    </source>
</evidence>
<sequence>DCSDLPLRLLSTNILDLKTLLRSNSATTTVVSKSVLNSIRIYHRNCSDLSGKVKLHDSSQGTFTNQSK</sequence>
<accession>A0A2P5CTG2</accession>
<gene>
    <name evidence="1" type="ORF">TorRG33x02_273650</name>
</gene>
<dbReference type="AlphaFoldDB" id="A0A2P5CTG2"/>
<dbReference type="Proteomes" id="UP000237000">
    <property type="component" value="Unassembled WGS sequence"/>
</dbReference>